<proteinExistence type="inferred from homology"/>
<evidence type="ECO:0000256" key="3">
    <source>
        <dbReference type="PIRSR" id="PIRSR000390-1"/>
    </source>
</evidence>
<gene>
    <name evidence="6" type="ORF">GCM10010873_35880</name>
    <name evidence="7" type="ORF">GCM10010873_36500</name>
</gene>
<dbReference type="PIRSF" id="PIRSF000390">
    <property type="entry name" value="PLP_StrS"/>
    <property type="match status" value="1"/>
</dbReference>
<dbReference type="GO" id="GO:0008483">
    <property type="term" value="F:transaminase activity"/>
    <property type="evidence" value="ECO:0007669"/>
    <property type="project" value="UniProtKB-KW"/>
</dbReference>
<dbReference type="EMBL" id="BSPP01000015">
    <property type="protein sequence ID" value="GLS88614.1"/>
    <property type="molecule type" value="Genomic_DNA"/>
</dbReference>
<dbReference type="GO" id="GO:0030170">
    <property type="term" value="F:pyridoxal phosphate binding"/>
    <property type="evidence" value="ECO:0007669"/>
    <property type="project" value="TreeGrafter"/>
</dbReference>
<reference evidence="7" key="2">
    <citation type="submission" date="2023-01" db="EMBL/GenBank/DDBJ databases">
        <title>Draft genome sequence of Cypionkella aquatica strain NBRC 111766.</title>
        <authorList>
            <person name="Sun Q."/>
            <person name="Mori K."/>
        </authorList>
    </citation>
    <scope>NUCLEOTIDE SEQUENCE</scope>
    <source>
        <strain evidence="7">NBRC 111766</strain>
    </source>
</reference>
<evidence type="ECO:0000256" key="2">
    <source>
        <dbReference type="ARBA" id="ARBA00037999"/>
    </source>
</evidence>
<dbReference type="InterPro" id="IPR015421">
    <property type="entry name" value="PyrdxlP-dep_Trfase_major"/>
</dbReference>
<accession>A0AA37UC78</accession>
<evidence type="ECO:0000256" key="4">
    <source>
        <dbReference type="PIRSR" id="PIRSR000390-2"/>
    </source>
</evidence>
<keyword evidence="7" id="KW-0032">Aminotransferase</keyword>
<comment type="similarity">
    <text evidence="2 5">Belongs to the DegT/DnrJ/EryC1 family.</text>
</comment>
<keyword evidence="7" id="KW-0808">Transferase</keyword>
<evidence type="ECO:0000313" key="6">
    <source>
        <dbReference type="EMBL" id="GLS88614.1"/>
    </source>
</evidence>
<dbReference type="Gene3D" id="3.40.640.10">
    <property type="entry name" value="Type I PLP-dependent aspartate aminotransferase-like (Major domain)"/>
    <property type="match status" value="1"/>
</dbReference>
<dbReference type="Proteomes" id="UP001157355">
    <property type="component" value="Unassembled WGS sequence"/>
</dbReference>
<dbReference type="AlphaFoldDB" id="A0AA37UC78"/>
<dbReference type="PANTHER" id="PTHR30244:SF9">
    <property type="entry name" value="PROTEIN RV3402C"/>
    <property type="match status" value="1"/>
</dbReference>
<organism evidence="7 8">
    <name type="scientific">Cypionkella aquatica</name>
    <dbReference type="NCBI Taxonomy" id="1756042"/>
    <lineage>
        <taxon>Bacteria</taxon>
        <taxon>Pseudomonadati</taxon>
        <taxon>Pseudomonadota</taxon>
        <taxon>Alphaproteobacteria</taxon>
        <taxon>Rhodobacterales</taxon>
        <taxon>Paracoccaceae</taxon>
        <taxon>Cypionkella</taxon>
    </lineage>
</organism>
<name>A0AA37UC78_9RHOB</name>
<dbReference type="InterPro" id="IPR015424">
    <property type="entry name" value="PyrdxlP-dep_Trfase"/>
</dbReference>
<dbReference type="InterPro" id="IPR000653">
    <property type="entry name" value="DegT/StrS_aminotransferase"/>
</dbReference>
<dbReference type="SUPFAM" id="SSF53383">
    <property type="entry name" value="PLP-dependent transferases"/>
    <property type="match status" value="1"/>
</dbReference>
<keyword evidence="8" id="KW-1185">Reference proteome</keyword>
<comment type="caution">
    <text evidence="7">The sequence shown here is derived from an EMBL/GenBank/DDBJ whole genome shotgun (WGS) entry which is preliminary data.</text>
</comment>
<sequence>MSPDPVRLAELMAEAIAANWFSNGGALHMQLEQALTRREAASDAASLTSSGTMALMLALGLGNLPLGSEVITTPLSFAATAQAIAWSGLRPVFADVDAEMLTLCPRAVQAAITPRTSAILPVHFLGVPCDVAAMAEIAKQHGLWLVYDAAHAFDVSFGGQPLGHYGDAAAFSLHATKILHTGEGGYVVTRRGQAQAFRRMRNFGLEAGKPVGMGLNGKLSELQAALGLTLLPDLASELQARAALRRSYDAALGGIPGLRLHATRAEASDSLGYYALRLAPDLRARLHVALAESRIIARDHFPILCGQGTPWPDASIVTAEGGPALAPSLGAQVLCLPMHGRVTASDVKRIAVVVRSVMQ</sequence>
<evidence type="ECO:0000256" key="1">
    <source>
        <dbReference type="ARBA" id="ARBA00022898"/>
    </source>
</evidence>
<dbReference type="Pfam" id="PF01041">
    <property type="entry name" value="DegT_DnrJ_EryC1"/>
    <property type="match status" value="1"/>
</dbReference>
<keyword evidence="1 4" id="KW-0663">Pyridoxal phosphate</keyword>
<dbReference type="EMBL" id="BSPP01000016">
    <property type="protein sequence ID" value="GLS88676.1"/>
    <property type="molecule type" value="Genomic_DNA"/>
</dbReference>
<dbReference type="PANTHER" id="PTHR30244">
    <property type="entry name" value="TRANSAMINASE"/>
    <property type="match status" value="1"/>
</dbReference>
<evidence type="ECO:0000313" key="8">
    <source>
        <dbReference type="Proteomes" id="UP001157355"/>
    </source>
</evidence>
<evidence type="ECO:0000313" key="7">
    <source>
        <dbReference type="EMBL" id="GLS88676.1"/>
    </source>
</evidence>
<feature type="active site" description="Proton acceptor" evidence="3">
    <location>
        <position position="177"/>
    </location>
</feature>
<protein>
    <submittedName>
        <fullName evidence="7">Aminotransferase DegT/DnrJ/EryC1/StrS family protein</fullName>
    </submittedName>
</protein>
<dbReference type="GO" id="GO:0000271">
    <property type="term" value="P:polysaccharide biosynthetic process"/>
    <property type="evidence" value="ECO:0007669"/>
    <property type="project" value="TreeGrafter"/>
</dbReference>
<evidence type="ECO:0000256" key="5">
    <source>
        <dbReference type="RuleBase" id="RU004508"/>
    </source>
</evidence>
<reference evidence="7 8" key="1">
    <citation type="journal article" date="2014" name="Int. J. Syst. Evol. Microbiol.">
        <title>Complete genome sequence of Corynebacterium casei LMG S-19264T (=DSM 44701T), isolated from a smear-ripened cheese.</title>
        <authorList>
            <consortium name="US DOE Joint Genome Institute (JGI-PGF)"/>
            <person name="Walter F."/>
            <person name="Albersmeier A."/>
            <person name="Kalinowski J."/>
            <person name="Ruckert C."/>
        </authorList>
    </citation>
    <scope>NUCLEOTIDE SEQUENCE [LARGE SCALE GENOMIC DNA]</scope>
    <source>
        <strain evidence="7 8">NBRC 111766</strain>
    </source>
</reference>
<feature type="modified residue" description="N6-(pyridoxal phosphate)lysine" evidence="4">
    <location>
        <position position="177"/>
    </location>
</feature>